<comment type="subcellular location">
    <subcellularLocation>
        <location evidence="1">Membrane</location>
        <topology evidence="1">Single-pass type II membrane protein</topology>
    </subcellularLocation>
</comment>
<dbReference type="Proteomes" id="UP000279259">
    <property type="component" value="Unassembled WGS sequence"/>
</dbReference>
<evidence type="ECO:0008006" key="10">
    <source>
        <dbReference type="Google" id="ProtNLM"/>
    </source>
</evidence>
<evidence type="ECO:0000256" key="6">
    <source>
        <dbReference type="ARBA" id="ARBA00023136"/>
    </source>
</evidence>
<keyword evidence="3" id="KW-0812">Transmembrane</keyword>
<reference evidence="8 9" key="1">
    <citation type="submission" date="2018-11" db="EMBL/GenBank/DDBJ databases">
        <title>Genome sequence of Saitozyma podzolica DSM 27192.</title>
        <authorList>
            <person name="Aliyu H."/>
            <person name="Gorte O."/>
            <person name="Ochsenreither K."/>
        </authorList>
    </citation>
    <scope>NUCLEOTIDE SEQUENCE [LARGE SCALE GENOMIC DNA]</scope>
    <source>
        <strain evidence="8 9">DSM 27192</strain>
    </source>
</reference>
<comment type="similarity">
    <text evidence="2">Belongs to the glycosyltransferase 31 family. Beta3-Gal-T subfamily.</text>
</comment>
<dbReference type="AlphaFoldDB" id="A0A427Y2N4"/>
<dbReference type="GO" id="GO:0016020">
    <property type="term" value="C:membrane"/>
    <property type="evidence" value="ECO:0007669"/>
    <property type="project" value="UniProtKB-SubCell"/>
</dbReference>
<accession>A0A427Y2N4</accession>
<evidence type="ECO:0000256" key="4">
    <source>
        <dbReference type="ARBA" id="ARBA00022968"/>
    </source>
</evidence>
<dbReference type="PANTHER" id="PTHR23033:SF50">
    <property type="entry name" value="HEXOSYLTRANSFERASE"/>
    <property type="match status" value="1"/>
</dbReference>
<dbReference type="PANTHER" id="PTHR23033">
    <property type="entry name" value="BETA1,3-GALACTOSYLTRANSFERASE"/>
    <property type="match status" value="1"/>
</dbReference>
<proteinExistence type="inferred from homology"/>
<protein>
    <recommendedName>
        <fullName evidence="10">Hexosyltransferase</fullName>
    </recommendedName>
</protein>
<evidence type="ECO:0000256" key="2">
    <source>
        <dbReference type="ARBA" id="ARBA00006462"/>
    </source>
</evidence>
<name>A0A427Y2N4_9TREE</name>
<dbReference type="EMBL" id="RSCD01000020">
    <property type="protein sequence ID" value="RSH85406.1"/>
    <property type="molecule type" value="Genomic_DNA"/>
</dbReference>
<evidence type="ECO:0000313" key="9">
    <source>
        <dbReference type="Proteomes" id="UP000279259"/>
    </source>
</evidence>
<evidence type="ECO:0000256" key="5">
    <source>
        <dbReference type="ARBA" id="ARBA00022989"/>
    </source>
</evidence>
<feature type="region of interest" description="Disordered" evidence="7">
    <location>
        <begin position="461"/>
        <end position="504"/>
    </location>
</feature>
<dbReference type="InterPro" id="IPR026050">
    <property type="entry name" value="C1GALT1/C1GALT1_chp1"/>
</dbReference>
<feature type="compositionally biased region" description="Basic and acidic residues" evidence="7">
    <location>
        <begin position="462"/>
        <end position="477"/>
    </location>
</feature>
<keyword evidence="6" id="KW-0472">Membrane</keyword>
<organism evidence="8 9">
    <name type="scientific">Saitozyma podzolica</name>
    <dbReference type="NCBI Taxonomy" id="1890683"/>
    <lineage>
        <taxon>Eukaryota</taxon>
        <taxon>Fungi</taxon>
        <taxon>Dikarya</taxon>
        <taxon>Basidiomycota</taxon>
        <taxon>Agaricomycotina</taxon>
        <taxon>Tremellomycetes</taxon>
        <taxon>Tremellales</taxon>
        <taxon>Trimorphomycetaceae</taxon>
        <taxon>Saitozyma</taxon>
    </lineage>
</organism>
<dbReference type="Gene3D" id="3.90.550.50">
    <property type="match status" value="1"/>
</dbReference>
<evidence type="ECO:0000256" key="7">
    <source>
        <dbReference type="SAM" id="MobiDB-lite"/>
    </source>
</evidence>
<evidence type="ECO:0000313" key="8">
    <source>
        <dbReference type="EMBL" id="RSH85406.1"/>
    </source>
</evidence>
<sequence>MGGVGQIFRIQWLALLGVICLYLTYHHPKYPLDYLNAITPNRLHWLWSDGHASGPWWGNVDPPLLPGLRAAPWAGAWEIPNLRPPDGGYQGGGSASGSDSDAEHAALVMLHIFSMPSQTSRRRRDLIRRYSPLLSVPPEYRHLVELKFVLGHPPMRRNETEDEWGWDTEATLAQEQDVHGDLLRLDGLYRGENMNEGKSEGGRKAWWVLKCDDDTVPILPNLLLWLTTLDPTRPTYFGNPHLHPKYHMYYCEGLLYGFSWGVVKTLATADVSRWEIQMDVPEDDRMGELMYNLPSQPPNSTLPFRPRLFEPPPPSSGRPKRPKNVIFPADPDPYAYYPGTEWVSSIRIPSPDPRTGLVRVDLSHYVGQYHQPWVYSGNKAFAWHWCKTDETYVGAWETAVRDVQALPIGGSLGLGQGLASSRRTDEELAGTLEHDGAVQPTSPRLPPSLSHFVIFSPALRPSKAESSKPTDQDLTEERDMDLEDDLREAAQIPFYTSREASGII</sequence>
<dbReference type="OrthoDB" id="414175at2759"/>
<comment type="caution">
    <text evidence="8">The sequence shown here is derived from an EMBL/GenBank/DDBJ whole genome shotgun (WGS) entry which is preliminary data.</text>
</comment>
<dbReference type="STRING" id="1890683.A0A427Y2N4"/>
<evidence type="ECO:0000256" key="1">
    <source>
        <dbReference type="ARBA" id="ARBA00004606"/>
    </source>
</evidence>
<keyword evidence="5" id="KW-1133">Transmembrane helix</keyword>
<keyword evidence="4" id="KW-0735">Signal-anchor</keyword>
<evidence type="ECO:0000256" key="3">
    <source>
        <dbReference type="ARBA" id="ARBA00022692"/>
    </source>
</evidence>
<feature type="region of interest" description="Disordered" evidence="7">
    <location>
        <begin position="297"/>
        <end position="324"/>
    </location>
</feature>
<keyword evidence="9" id="KW-1185">Reference proteome</keyword>
<gene>
    <name evidence="8" type="ORF">EHS25_004802</name>
</gene>